<feature type="compositionally biased region" description="Acidic residues" evidence="1">
    <location>
        <begin position="105"/>
        <end position="114"/>
    </location>
</feature>
<evidence type="ECO:0000256" key="1">
    <source>
        <dbReference type="SAM" id="MobiDB-lite"/>
    </source>
</evidence>
<feature type="compositionally biased region" description="Basic residues" evidence="1">
    <location>
        <begin position="119"/>
        <end position="136"/>
    </location>
</feature>
<comment type="caution">
    <text evidence="2">The sequence shown here is derived from an EMBL/GenBank/DDBJ whole genome shotgun (WGS) entry which is preliminary data.</text>
</comment>
<organism evidence="2 3">
    <name type="scientific">Datura stramonium</name>
    <name type="common">Jimsonweed</name>
    <name type="synonym">Common thornapple</name>
    <dbReference type="NCBI Taxonomy" id="4076"/>
    <lineage>
        <taxon>Eukaryota</taxon>
        <taxon>Viridiplantae</taxon>
        <taxon>Streptophyta</taxon>
        <taxon>Embryophyta</taxon>
        <taxon>Tracheophyta</taxon>
        <taxon>Spermatophyta</taxon>
        <taxon>Magnoliopsida</taxon>
        <taxon>eudicotyledons</taxon>
        <taxon>Gunneridae</taxon>
        <taxon>Pentapetalae</taxon>
        <taxon>asterids</taxon>
        <taxon>lamiids</taxon>
        <taxon>Solanales</taxon>
        <taxon>Solanaceae</taxon>
        <taxon>Solanoideae</taxon>
        <taxon>Datureae</taxon>
        <taxon>Datura</taxon>
    </lineage>
</organism>
<evidence type="ECO:0000313" key="2">
    <source>
        <dbReference type="EMBL" id="MCD9558442.1"/>
    </source>
</evidence>
<keyword evidence="3" id="KW-1185">Reference proteome</keyword>
<proteinExistence type="predicted"/>
<feature type="region of interest" description="Disordered" evidence="1">
    <location>
        <begin position="98"/>
        <end position="140"/>
    </location>
</feature>
<sequence length="189" mass="21173">MSYYISTKYKFKDHLRSDSSVSTSSLTPLIVATPPPSEGGIPGFLKQLAEPNTTMAKPNMNDAYAKTNSSSTSPDKKFIVVSLQILFILSRFSLNSCESDKDTIPDEDGSDVDEELRSFRAKRRNKRNPNPRRKKGSHCEDRYAEAMDEVLPNVEVRRCLDTSSPIGIRTGKERRGENNVGDVLEQVLK</sequence>
<name>A0ABS8UHS9_DATST</name>
<reference evidence="2 3" key="1">
    <citation type="journal article" date="2021" name="BMC Genomics">
        <title>Datura genome reveals duplications of psychoactive alkaloid biosynthetic genes and high mutation rate following tissue culture.</title>
        <authorList>
            <person name="Rajewski A."/>
            <person name="Carter-House D."/>
            <person name="Stajich J."/>
            <person name="Litt A."/>
        </authorList>
    </citation>
    <scope>NUCLEOTIDE SEQUENCE [LARGE SCALE GENOMIC DNA]</scope>
    <source>
        <strain evidence="2">AR-01</strain>
    </source>
</reference>
<accession>A0ABS8UHS9</accession>
<protein>
    <submittedName>
        <fullName evidence="2">Uncharacterized protein</fullName>
    </submittedName>
</protein>
<evidence type="ECO:0000313" key="3">
    <source>
        <dbReference type="Proteomes" id="UP000823775"/>
    </source>
</evidence>
<dbReference type="Proteomes" id="UP000823775">
    <property type="component" value="Unassembled WGS sequence"/>
</dbReference>
<gene>
    <name evidence="2" type="ORF">HAX54_015816</name>
</gene>
<dbReference type="EMBL" id="JACEIK010002011">
    <property type="protein sequence ID" value="MCD9558442.1"/>
    <property type="molecule type" value="Genomic_DNA"/>
</dbReference>